<dbReference type="PROSITE" id="PS50110">
    <property type="entry name" value="RESPONSE_REGULATORY"/>
    <property type="match status" value="1"/>
</dbReference>
<dbReference type="Pfam" id="PF00072">
    <property type="entry name" value="Response_reg"/>
    <property type="match status" value="1"/>
</dbReference>
<feature type="domain" description="Response regulatory" evidence="7">
    <location>
        <begin position="8"/>
        <end position="124"/>
    </location>
</feature>
<proteinExistence type="predicted"/>
<dbReference type="Gene3D" id="3.40.50.2300">
    <property type="match status" value="1"/>
</dbReference>
<evidence type="ECO:0000313" key="9">
    <source>
        <dbReference type="Proteomes" id="UP000004221"/>
    </source>
</evidence>
<dbReference type="SMART" id="SM00421">
    <property type="entry name" value="HTH_LUXR"/>
    <property type="match status" value="1"/>
</dbReference>
<feature type="modified residue" description="4-aspartylphosphate" evidence="5">
    <location>
        <position position="59"/>
    </location>
</feature>
<dbReference type="Pfam" id="PF00196">
    <property type="entry name" value="GerE"/>
    <property type="match status" value="1"/>
</dbReference>
<dbReference type="PANTHER" id="PTHR43214">
    <property type="entry name" value="TWO-COMPONENT RESPONSE REGULATOR"/>
    <property type="match status" value="1"/>
</dbReference>
<dbReference type="CDD" id="cd06170">
    <property type="entry name" value="LuxR_C_like"/>
    <property type="match status" value="1"/>
</dbReference>
<dbReference type="PANTHER" id="PTHR43214:SF24">
    <property type="entry name" value="TRANSCRIPTIONAL REGULATORY PROTEIN NARL-RELATED"/>
    <property type="match status" value="1"/>
</dbReference>
<name>I4EML0_9BACT</name>
<feature type="domain" description="HTH luxR-type" evidence="6">
    <location>
        <begin position="148"/>
        <end position="213"/>
    </location>
</feature>
<dbReference type="SUPFAM" id="SSF52172">
    <property type="entry name" value="CheY-like"/>
    <property type="match status" value="1"/>
</dbReference>
<dbReference type="Proteomes" id="UP000004221">
    <property type="component" value="Unassembled WGS sequence"/>
</dbReference>
<evidence type="ECO:0000256" key="2">
    <source>
        <dbReference type="ARBA" id="ARBA00023015"/>
    </source>
</evidence>
<dbReference type="InterPro" id="IPR001789">
    <property type="entry name" value="Sig_transdc_resp-reg_receiver"/>
</dbReference>
<dbReference type="EMBL" id="CAGS01000575">
    <property type="protein sequence ID" value="CCF85923.1"/>
    <property type="molecule type" value="Genomic_DNA"/>
</dbReference>
<gene>
    <name evidence="8" type="primary">liaR</name>
    <name evidence="8" type="ORF">NITHO_6160002</name>
</gene>
<comment type="caution">
    <text evidence="8">The sequence shown here is derived from an EMBL/GenBank/DDBJ whole genome shotgun (WGS) entry which is preliminary data.</text>
</comment>
<dbReference type="SUPFAM" id="SSF46894">
    <property type="entry name" value="C-terminal effector domain of the bipartite response regulators"/>
    <property type="match status" value="1"/>
</dbReference>
<dbReference type="InterPro" id="IPR000792">
    <property type="entry name" value="Tscrpt_reg_LuxR_C"/>
</dbReference>
<reference evidence="8 9" key="1">
    <citation type="journal article" date="2012" name="ISME J.">
        <title>Nitrification expanded: discovery, physiology and genomics of a nitrite-oxidizing bacterium from the phylum Chloroflexi.</title>
        <authorList>
            <person name="Sorokin D.Y."/>
            <person name="Lucker S."/>
            <person name="Vejmelkova D."/>
            <person name="Kostrikina N.A."/>
            <person name="Kleerebezem R."/>
            <person name="Rijpstra W.I."/>
            <person name="Damste J.S."/>
            <person name="Le Paslier D."/>
            <person name="Muyzer G."/>
            <person name="Wagner M."/>
            <person name="van Loosdrecht M.C."/>
            <person name="Daims H."/>
        </authorList>
    </citation>
    <scope>NUCLEOTIDE SEQUENCE [LARGE SCALE GENOMIC DNA]</scope>
    <source>
        <strain evidence="9">none</strain>
    </source>
</reference>
<dbReference type="InterPro" id="IPR011006">
    <property type="entry name" value="CheY-like_superfamily"/>
</dbReference>
<dbReference type="SMART" id="SM00448">
    <property type="entry name" value="REC"/>
    <property type="match status" value="1"/>
</dbReference>
<evidence type="ECO:0000313" key="8">
    <source>
        <dbReference type="EMBL" id="CCF85923.1"/>
    </source>
</evidence>
<sequence>MTEGDTIRILIADDHPIFRDGMRGLLDSVADTEVVGEAESGDEVIALAETLQPDVILMDLKMPGCNGIEATRRILRTSPHIGILVVTMFEDDDSVFASMRAGARGYLLKGANQAETLRAIRAVASGEAIFSPAIARRLIGFFASSQPALPPFPELTEREREILTLIAQGQSNAQIADQLFLSLKTVRNHVSNIFSKLQVVDRAQAAVRAREAGLS</sequence>
<evidence type="ECO:0000256" key="1">
    <source>
        <dbReference type="ARBA" id="ARBA00022553"/>
    </source>
</evidence>
<dbReference type="GO" id="GO:0006355">
    <property type="term" value="P:regulation of DNA-templated transcription"/>
    <property type="evidence" value="ECO:0007669"/>
    <property type="project" value="InterPro"/>
</dbReference>
<dbReference type="InterPro" id="IPR016032">
    <property type="entry name" value="Sig_transdc_resp-reg_C-effctor"/>
</dbReference>
<accession>I4EML0</accession>
<dbReference type="OrthoDB" id="9779069at2"/>
<dbReference type="InterPro" id="IPR039420">
    <property type="entry name" value="WalR-like"/>
</dbReference>
<dbReference type="CDD" id="cd17535">
    <property type="entry name" value="REC_NarL-like"/>
    <property type="match status" value="1"/>
</dbReference>
<dbReference type="PROSITE" id="PS00622">
    <property type="entry name" value="HTH_LUXR_1"/>
    <property type="match status" value="1"/>
</dbReference>
<dbReference type="PRINTS" id="PR00038">
    <property type="entry name" value="HTHLUXR"/>
</dbReference>
<evidence type="ECO:0000259" key="7">
    <source>
        <dbReference type="PROSITE" id="PS50110"/>
    </source>
</evidence>
<keyword evidence="9" id="KW-1185">Reference proteome</keyword>
<keyword evidence="3" id="KW-0238">DNA-binding</keyword>
<evidence type="ECO:0000256" key="5">
    <source>
        <dbReference type="PROSITE-ProRule" id="PRU00169"/>
    </source>
</evidence>
<dbReference type="RefSeq" id="WP_008481258.1">
    <property type="nucleotide sequence ID" value="NZ_CAGS01000575.1"/>
</dbReference>
<dbReference type="InterPro" id="IPR058245">
    <property type="entry name" value="NreC/VraR/RcsB-like_REC"/>
</dbReference>
<dbReference type="GO" id="GO:0000160">
    <property type="term" value="P:phosphorelay signal transduction system"/>
    <property type="evidence" value="ECO:0007669"/>
    <property type="project" value="InterPro"/>
</dbReference>
<dbReference type="GO" id="GO:0003677">
    <property type="term" value="F:DNA binding"/>
    <property type="evidence" value="ECO:0007669"/>
    <property type="project" value="UniProtKB-KW"/>
</dbReference>
<organism evidence="8 9">
    <name type="scientific">Nitrolancea hollandica Lb</name>
    <dbReference type="NCBI Taxonomy" id="1129897"/>
    <lineage>
        <taxon>Bacteria</taxon>
        <taxon>Pseudomonadati</taxon>
        <taxon>Thermomicrobiota</taxon>
        <taxon>Thermomicrobia</taxon>
        <taxon>Sphaerobacterales</taxon>
        <taxon>Sphaerobacterineae</taxon>
        <taxon>Sphaerobacteraceae</taxon>
        <taxon>Nitrolancea</taxon>
    </lineage>
</organism>
<dbReference type="AlphaFoldDB" id="I4EML0"/>
<evidence type="ECO:0000256" key="4">
    <source>
        <dbReference type="ARBA" id="ARBA00023163"/>
    </source>
</evidence>
<keyword evidence="2" id="KW-0805">Transcription regulation</keyword>
<evidence type="ECO:0000259" key="6">
    <source>
        <dbReference type="PROSITE" id="PS50043"/>
    </source>
</evidence>
<keyword evidence="1 5" id="KW-0597">Phosphoprotein</keyword>
<protein>
    <submittedName>
        <fullName evidence="8">Transcriptional regulatory protein liaR</fullName>
    </submittedName>
</protein>
<evidence type="ECO:0000256" key="3">
    <source>
        <dbReference type="ARBA" id="ARBA00023125"/>
    </source>
</evidence>
<keyword evidence="4" id="KW-0804">Transcription</keyword>
<dbReference type="PROSITE" id="PS50043">
    <property type="entry name" value="HTH_LUXR_2"/>
    <property type="match status" value="1"/>
</dbReference>